<dbReference type="Proteomes" id="UP001152531">
    <property type="component" value="Unassembled WGS sequence"/>
</dbReference>
<reference evidence="1" key="1">
    <citation type="submission" date="2022-06" db="EMBL/GenBank/DDBJ databases">
        <authorList>
            <person name="Legras J.-L."/>
            <person name="Devillers H."/>
            <person name="Grondin C."/>
        </authorList>
    </citation>
    <scope>NUCLEOTIDE SEQUENCE</scope>
    <source>
        <strain evidence="1">CLIB 1444</strain>
    </source>
</reference>
<dbReference type="EMBL" id="CALSDN010000004">
    <property type="protein sequence ID" value="CAH6720879.1"/>
    <property type="molecule type" value="Genomic_DNA"/>
</dbReference>
<keyword evidence="2" id="KW-1185">Reference proteome</keyword>
<gene>
    <name evidence="1" type="ORF">CLIB1444_04S09978</name>
</gene>
<evidence type="ECO:0000313" key="1">
    <source>
        <dbReference type="EMBL" id="CAH6720879.1"/>
    </source>
</evidence>
<organism evidence="1 2">
    <name type="scientific">[Candida] jaroonii</name>
    <dbReference type="NCBI Taxonomy" id="467808"/>
    <lineage>
        <taxon>Eukaryota</taxon>
        <taxon>Fungi</taxon>
        <taxon>Dikarya</taxon>
        <taxon>Ascomycota</taxon>
        <taxon>Saccharomycotina</taxon>
        <taxon>Pichiomycetes</taxon>
        <taxon>Debaryomycetaceae</taxon>
        <taxon>Yamadazyma</taxon>
    </lineage>
</organism>
<name>A0ACA9Y8V8_9ASCO</name>
<proteinExistence type="predicted"/>
<comment type="caution">
    <text evidence="1">The sequence shown here is derived from an EMBL/GenBank/DDBJ whole genome shotgun (WGS) entry which is preliminary data.</text>
</comment>
<sequence>MSEIFVSGANGYIAQHIIKICVEKGYKVVGTVRSASKGDQLVKDFGDNFSYEIVENIGEPNAFDEALKKHSNVSVFLHTASPVRLEVEDAIKDIVEPAVAGTINALNAIKDYGVNVNKVVITSSSAAVIDAYNMTNPDGALITEESWNPIRDEDAKVNPMYAYFVSKRNAEKAAWEFVKTQDVKFTLNTVCPTLIFGPQAFDANVRQNLNSSVKFLTNLVDQGPDAEIFAFDGTYVDVRDVAKVHVHAFESDVTNFRYLPMTENYSFQTCADIINEKIPSLKGKAAIGKPGSGLDVANRVYPWDNSKTMAYVENPISLEQSVLDTINQYIENK</sequence>
<protein>
    <submittedName>
        <fullName evidence="1">NADPH-dependent methylglyoxal reductase Gre2p</fullName>
    </submittedName>
</protein>
<accession>A0ACA9Y8V8</accession>
<evidence type="ECO:0000313" key="2">
    <source>
        <dbReference type="Proteomes" id="UP001152531"/>
    </source>
</evidence>